<evidence type="ECO:0000313" key="3">
    <source>
        <dbReference type="Proteomes" id="UP000004315"/>
    </source>
</evidence>
<feature type="transmembrane region" description="Helical" evidence="1">
    <location>
        <begin position="191"/>
        <end position="212"/>
    </location>
</feature>
<reference evidence="2 3" key="1">
    <citation type="submission" date="2008-11" db="EMBL/GenBank/DDBJ databases">
        <title>Draft genome sequence of Eubacterium biforme (DSM 3989).</title>
        <authorList>
            <person name="Sudarsanam P."/>
            <person name="Ley R."/>
            <person name="Guruge J."/>
            <person name="Turnbaugh P.J."/>
            <person name="Mahowald M."/>
            <person name="Liep D."/>
            <person name="Gordon J."/>
        </authorList>
    </citation>
    <scope>NUCLEOTIDE SEQUENCE [LARGE SCALE GENOMIC DNA]</scope>
    <source>
        <strain evidence="2 3">DSM 3989</strain>
    </source>
</reference>
<dbReference type="HOGENOM" id="CLU_025380_0_1_9"/>
<keyword evidence="1" id="KW-0812">Transmembrane</keyword>
<keyword evidence="3" id="KW-1185">Reference proteome</keyword>
<dbReference type="STRING" id="518637.EUBIFOR_00111"/>
<gene>
    <name evidence="2" type="ORF">EUBIFOR_00111</name>
</gene>
<organism evidence="2 3">
    <name type="scientific">Holdemanella biformis DSM 3989</name>
    <dbReference type="NCBI Taxonomy" id="518637"/>
    <lineage>
        <taxon>Bacteria</taxon>
        <taxon>Bacillati</taxon>
        <taxon>Bacillota</taxon>
        <taxon>Erysipelotrichia</taxon>
        <taxon>Erysipelotrichales</taxon>
        <taxon>Erysipelotrichaceae</taxon>
        <taxon>Holdemanella</taxon>
    </lineage>
</organism>
<keyword evidence="1" id="KW-0472">Membrane</keyword>
<dbReference type="OrthoDB" id="2220917at2"/>
<feature type="transmembrane region" description="Helical" evidence="1">
    <location>
        <begin position="389"/>
        <end position="411"/>
    </location>
</feature>
<sequence>MDRIKSGIHKNKKFCIILTLFLFVFICSSFVTYITYVKNFLPNDNIVYKVRTKAEQGVPLENNVFKQEIDNVSSSLTGVGLGLKNVDKNSDSILNVSIKSQEGSLIRKWSMKEKDLNDGFNVLHMESLTLPDQKLLIEVSSSGFTNMQVDVTADVEDNYLQLSKCKLNDENTDYSLVYGLANGNCFAVRRLYFLVVLLFILLIVLFGILKILEVHLAKISFVVIFITGIIYSLVLPQFTVPDEWTHYLTAYSQSSVLLHKKAFDEHGNVILYEDGSYYFVRYDCPNQSTYAMEMNELSGHQMVDIKGQRASRAPLSLATFGYIPQTIGVTIGRLLHMNSMQVAFVGRMFALIVYAILISWGIALIPKFAKRIFFAVSMLPMCMQQVCSFNYDSVLFAASFFLFAYLLYLAYKKDEVNNVDLAIVTICTMAIATIKFIYLPILGIGLLIPTKKFKHKNTKWIYIVLLMVISGISFGLITKYNQYFWTVHINETKSIWDVETYKASFILYHPIKETIVFINTIQYFMSEYIEQMLSSPLGWLEIKMPSIITAGFSSVLLLSSMSSKDEESLKWQNRLWLLVLCSLMFIAVILALQITWTPDQFNLIIGVQGRYFLPILPLFLVLIHSYLTLNMESKFINVITIMSILCLNIMEVMTILIIVIGR</sequence>
<evidence type="ECO:0008006" key="4">
    <source>
        <dbReference type="Google" id="ProtNLM"/>
    </source>
</evidence>
<accession>B7C7G4</accession>
<dbReference type="Proteomes" id="UP000004315">
    <property type="component" value="Unassembled WGS sequence"/>
</dbReference>
<keyword evidence="1" id="KW-1133">Transmembrane helix</keyword>
<feature type="transmembrane region" description="Helical" evidence="1">
    <location>
        <begin position="423"/>
        <end position="448"/>
    </location>
</feature>
<dbReference type="AlphaFoldDB" id="B7C7G4"/>
<feature type="transmembrane region" description="Helical" evidence="1">
    <location>
        <begin position="611"/>
        <end position="629"/>
    </location>
</feature>
<dbReference type="Pfam" id="PF09913">
    <property type="entry name" value="DUF2142"/>
    <property type="match status" value="1"/>
</dbReference>
<comment type="caution">
    <text evidence="2">The sequence shown here is derived from an EMBL/GenBank/DDBJ whole genome shotgun (WGS) entry which is preliminary data.</text>
</comment>
<dbReference type="InterPro" id="IPR018674">
    <property type="entry name" value="DUF2142_membrane"/>
</dbReference>
<feature type="transmembrane region" description="Helical" evidence="1">
    <location>
        <begin position="344"/>
        <end position="368"/>
    </location>
</feature>
<proteinExistence type="predicted"/>
<dbReference type="eggNOG" id="COG4713">
    <property type="taxonomic scope" value="Bacteria"/>
</dbReference>
<feature type="transmembrane region" description="Helical" evidence="1">
    <location>
        <begin position="542"/>
        <end position="563"/>
    </location>
</feature>
<name>B7C7G4_9FIRM</name>
<evidence type="ECO:0000313" key="2">
    <source>
        <dbReference type="EMBL" id="EEC91272.1"/>
    </source>
</evidence>
<evidence type="ECO:0000256" key="1">
    <source>
        <dbReference type="SAM" id="Phobius"/>
    </source>
</evidence>
<dbReference type="EMBL" id="ABYT01000011">
    <property type="protein sequence ID" value="EEC91272.1"/>
    <property type="molecule type" value="Genomic_DNA"/>
</dbReference>
<feature type="transmembrane region" description="Helical" evidence="1">
    <location>
        <begin position="575"/>
        <end position="596"/>
    </location>
</feature>
<protein>
    <recommendedName>
        <fullName evidence="4">DUF2142 domain-containing protein</fullName>
    </recommendedName>
</protein>
<feature type="transmembrane region" description="Helical" evidence="1">
    <location>
        <begin position="460"/>
        <end position="477"/>
    </location>
</feature>
<feature type="transmembrane region" description="Helical" evidence="1">
    <location>
        <begin position="636"/>
        <end position="660"/>
    </location>
</feature>
<feature type="transmembrane region" description="Helical" evidence="1">
    <location>
        <begin position="219"/>
        <end position="238"/>
    </location>
</feature>